<dbReference type="Pfam" id="PF07883">
    <property type="entry name" value="Cupin_2"/>
    <property type="match status" value="1"/>
</dbReference>
<dbReference type="PANTHER" id="PTHR36440:SF1">
    <property type="entry name" value="PUTATIVE (AFU_ORTHOLOGUE AFUA_8G07350)-RELATED"/>
    <property type="match status" value="1"/>
</dbReference>
<dbReference type="RefSeq" id="WP_376983030.1">
    <property type="nucleotide sequence ID" value="NZ_JBHLSV010000035.1"/>
</dbReference>
<dbReference type="InterPro" id="IPR013096">
    <property type="entry name" value="Cupin_2"/>
</dbReference>
<comment type="caution">
    <text evidence="2">The sequence shown here is derived from an EMBL/GenBank/DDBJ whole genome shotgun (WGS) entry which is preliminary data.</text>
</comment>
<proteinExistence type="predicted"/>
<dbReference type="InterPro" id="IPR011051">
    <property type="entry name" value="RmlC_Cupin_sf"/>
</dbReference>
<dbReference type="InterPro" id="IPR014710">
    <property type="entry name" value="RmlC-like_jellyroll"/>
</dbReference>
<accession>A0ABV6RG93</accession>
<dbReference type="Proteomes" id="UP001589793">
    <property type="component" value="Unassembled WGS sequence"/>
</dbReference>
<reference evidence="2 3" key="1">
    <citation type="submission" date="2024-09" db="EMBL/GenBank/DDBJ databases">
        <authorList>
            <person name="Sun Q."/>
            <person name="Mori K."/>
        </authorList>
    </citation>
    <scope>NUCLEOTIDE SEQUENCE [LARGE SCALE GENOMIC DNA]</scope>
    <source>
        <strain evidence="2 3">CICC 10874</strain>
    </source>
</reference>
<name>A0ABV6RG93_9MICO</name>
<organism evidence="2 3">
    <name type="scientific">Brachybacterium hainanense</name>
    <dbReference type="NCBI Taxonomy" id="1541174"/>
    <lineage>
        <taxon>Bacteria</taxon>
        <taxon>Bacillati</taxon>
        <taxon>Actinomycetota</taxon>
        <taxon>Actinomycetes</taxon>
        <taxon>Micrococcales</taxon>
        <taxon>Dermabacteraceae</taxon>
        <taxon>Brachybacterium</taxon>
    </lineage>
</organism>
<keyword evidence="3" id="KW-1185">Reference proteome</keyword>
<feature type="domain" description="Cupin type-2" evidence="1">
    <location>
        <begin position="36"/>
        <end position="103"/>
    </location>
</feature>
<dbReference type="InterPro" id="IPR053146">
    <property type="entry name" value="QDO-like"/>
</dbReference>
<dbReference type="SUPFAM" id="SSF51182">
    <property type="entry name" value="RmlC-like cupins"/>
    <property type="match status" value="1"/>
</dbReference>
<evidence type="ECO:0000313" key="2">
    <source>
        <dbReference type="EMBL" id="MFC0675989.1"/>
    </source>
</evidence>
<gene>
    <name evidence="2" type="ORF">ACFFF6_18725</name>
</gene>
<dbReference type="Gene3D" id="2.60.120.10">
    <property type="entry name" value="Jelly Rolls"/>
    <property type="match status" value="1"/>
</dbReference>
<evidence type="ECO:0000259" key="1">
    <source>
        <dbReference type="Pfam" id="PF07883"/>
    </source>
</evidence>
<dbReference type="PANTHER" id="PTHR36440">
    <property type="entry name" value="PUTATIVE (AFU_ORTHOLOGUE AFUA_8G07350)-RELATED"/>
    <property type="match status" value="1"/>
</dbReference>
<sequence length="120" mass="12915">MDVPIAPVPAQDLRIPGSRTLRLEGADVGAGISFFLVETAPGDGPALHRHPYDETFHVMEGAARIRIGAQTLDAGPGDTAVVPPRTWHRFTSTGEGVLRMMCIHASPVMIQEYAPEEEQG</sequence>
<protein>
    <submittedName>
        <fullName evidence="2">Cupin domain-containing protein</fullName>
    </submittedName>
</protein>
<dbReference type="EMBL" id="JBHLSV010000035">
    <property type="protein sequence ID" value="MFC0675989.1"/>
    <property type="molecule type" value="Genomic_DNA"/>
</dbReference>
<evidence type="ECO:0000313" key="3">
    <source>
        <dbReference type="Proteomes" id="UP001589793"/>
    </source>
</evidence>